<dbReference type="SUPFAM" id="SSF46689">
    <property type="entry name" value="Homeodomain-like"/>
    <property type="match status" value="1"/>
</dbReference>
<evidence type="ECO:0000256" key="3">
    <source>
        <dbReference type="ARBA" id="ARBA00023163"/>
    </source>
</evidence>
<evidence type="ECO:0000256" key="2">
    <source>
        <dbReference type="ARBA" id="ARBA00023125"/>
    </source>
</evidence>
<dbReference type="SMART" id="SM00342">
    <property type="entry name" value="HTH_ARAC"/>
    <property type="match status" value="1"/>
</dbReference>
<dbReference type="Pfam" id="PF12833">
    <property type="entry name" value="HTH_18"/>
    <property type="match status" value="1"/>
</dbReference>
<dbReference type="PATRIC" id="fig|1177179.3.peg.1218"/>
<keyword evidence="2" id="KW-0238">DNA-binding</keyword>
<reference evidence="5 6" key="1">
    <citation type="journal article" date="2012" name="J. Bacteriol.">
        <title>Genome Sequence of the Alkane-Degrading Bacterium Alcanivorax hongdengensis Type Strain A-11-3.</title>
        <authorList>
            <person name="Lai Q."/>
            <person name="Shao Z."/>
        </authorList>
    </citation>
    <scope>NUCLEOTIDE SEQUENCE [LARGE SCALE GENOMIC DNA]</scope>
    <source>
        <strain evidence="5 6">A-11-3</strain>
    </source>
</reference>
<dbReference type="Pfam" id="PF12625">
    <property type="entry name" value="Arabinose_bd"/>
    <property type="match status" value="1"/>
</dbReference>
<dbReference type="GO" id="GO:0000976">
    <property type="term" value="F:transcription cis-regulatory region binding"/>
    <property type="evidence" value="ECO:0007669"/>
    <property type="project" value="TreeGrafter"/>
</dbReference>
<dbReference type="AlphaFoldDB" id="L0WE48"/>
<evidence type="ECO:0000259" key="4">
    <source>
        <dbReference type="PROSITE" id="PS01124"/>
    </source>
</evidence>
<evidence type="ECO:0000313" key="5">
    <source>
        <dbReference type="EMBL" id="EKF74994.1"/>
    </source>
</evidence>
<comment type="caution">
    <text evidence="5">The sequence shown here is derived from an EMBL/GenBank/DDBJ whole genome shotgun (WGS) entry which is preliminary data.</text>
</comment>
<dbReference type="InterPro" id="IPR018060">
    <property type="entry name" value="HTH_AraC"/>
</dbReference>
<dbReference type="GO" id="GO:0003700">
    <property type="term" value="F:DNA-binding transcription factor activity"/>
    <property type="evidence" value="ECO:0007669"/>
    <property type="project" value="InterPro"/>
</dbReference>
<dbReference type="PROSITE" id="PS01124">
    <property type="entry name" value="HTH_ARAC_FAMILY_2"/>
    <property type="match status" value="1"/>
</dbReference>
<proteinExistence type="predicted"/>
<feature type="domain" description="HTH araC/xylS-type" evidence="4">
    <location>
        <begin position="240"/>
        <end position="337"/>
    </location>
</feature>
<sequence length="344" mass="38981">MIMFKSNAMAYEVPLVSAHYLQMFIEFMVGRGVSRQALLEGTNLPDSLHDSHLHLLSMKELLMVLDAAQRFLTDERAGFEFGQQLDLQGHGLLGFALLKQKNHRELASMVVQYLRVALPIMDMKVSCSGEELRIELHDIWELGELRSFIARIYMGSIYALTSLICRQLHVEFDFPSELDDSGWSQLAPGASLTFAGRCNQVVIPLSGRPARDDDLALAFYLANARSRQDVHHDEHETVVARVREQVIRHPGRDGTLERVGERLGMSPRSIRHHLKLAGVSFHDIRSQVRQTFATRYLKDTSIPLHKIAEILGYSDQASFTKAFRGWTGETPGDMRRSVSRPSLR</sequence>
<dbReference type="InterPro" id="IPR032687">
    <property type="entry name" value="AraC-type_N"/>
</dbReference>
<keyword evidence="1" id="KW-0805">Transcription regulation</keyword>
<dbReference type="PANTHER" id="PTHR47894">
    <property type="entry name" value="HTH-TYPE TRANSCRIPTIONAL REGULATOR GADX"/>
    <property type="match status" value="1"/>
</dbReference>
<protein>
    <submittedName>
        <fullName evidence="5">Helix-turn-helix domain-containing protein</fullName>
    </submittedName>
</protein>
<evidence type="ECO:0000256" key="1">
    <source>
        <dbReference type="ARBA" id="ARBA00023015"/>
    </source>
</evidence>
<keyword evidence="3" id="KW-0804">Transcription</keyword>
<dbReference type="Proteomes" id="UP000010164">
    <property type="component" value="Unassembled WGS sequence"/>
</dbReference>
<accession>L0WE48</accession>
<dbReference type="PANTHER" id="PTHR47894:SF1">
    <property type="entry name" value="HTH-TYPE TRANSCRIPTIONAL REGULATOR VQSM"/>
    <property type="match status" value="1"/>
</dbReference>
<dbReference type="InterPro" id="IPR009057">
    <property type="entry name" value="Homeodomain-like_sf"/>
</dbReference>
<dbReference type="EMBL" id="AMRJ01000006">
    <property type="protein sequence ID" value="EKF74994.1"/>
    <property type="molecule type" value="Genomic_DNA"/>
</dbReference>
<organism evidence="5 6">
    <name type="scientific">Alcanivorax hongdengensis A-11-3</name>
    <dbReference type="NCBI Taxonomy" id="1177179"/>
    <lineage>
        <taxon>Bacteria</taxon>
        <taxon>Pseudomonadati</taxon>
        <taxon>Pseudomonadota</taxon>
        <taxon>Gammaproteobacteria</taxon>
        <taxon>Oceanospirillales</taxon>
        <taxon>Alcanivoracaceae</taxon>
        <taxon>Alcanivorax</taxon>
    </lineage>
</organism>
<dbReference type="GO" id="GO:0005829">
    <property type="term" value="C:cytosol"/>
    <property type="evidence" value="ECO:0007669"/>
    <property type="project" value="TreeGrafter"/>
</dbReference>
<keyword evidence="6" id="KW-1185">Reference proteome</keyword>
<dbReference type="Gene3D" id="1.10.10.60">
    <property type="entry name" value="Homeodomain-like"/>
    <property type="match status" value="1"/>
</dbReference>
<dbReference type="eggNOG" id="COG2207">
    <property type="taxonomic scope" value="Bacteria"/>
</dbReference>
<dbReference type="STRING" id="1177179.A11A3_06056"/>
<evidence type="ECO:0000313" key="6">
    <source>
        <dbReference type="Proteomes" id="UP000010164"/>
    </source>
</evidence>
<name>L0WE48_9GAMM</name>
<gene>
    <name evidence="5" type="ORF">A11A3_06056</name>
</gene>